<proteinExistence type="predicted"/>
<accession>A0A1I7MHY8</accession>
<name>A0A1I7MHY8_9MICC</name>
<dbReference type="GO" id="GO:0016747">
    <property type="term" value="F:acyltransferase activity, transferring groups other than amino-acyl groups"/>
    <property type="evidence" value="ECO:0007669"/>
    <property type="project" value="InterPro"/>
</dbReference>
<feature type="domain" description="N-acetyltransferase" evidence="1">
    <location>
        <begin position="173"/>
        <end position="313"/>
    </location>
</feature>
<dbReference type="RefSeq" id="WP_245760583.1">
    <property type="nucleotide sequence ID" value="NZ_FPCG01000002.1"/>
</dbReference>
<dbReference type="Proteomes" id="UP000198881">
    <property type="component" value="Unassembled WGS sequence"/>
</dbReference>
<dbReference type="STRING" id="574650.SAMN04487966_102382"/>
<dbReference type="Pfam" id="PF00583">
    <property type="entry name" value="Acetyltransf_1"/>
    <property type="match status" value="1"/>
</dbReference>
<keyword evidence="3" id="KW-1185">Reference proteome</keyword>
<dbReference type="InterPro" id="IPR025289">
    <property type="entry name" value="DUF4081"/>
</dbReference>
<dbReference type="InterPro" id="IPR000182">
    <property type="entry name" value="GNAT_dom"/>
</dbReference>
<dbReference type="InterPro" id="IPR016181">
    <property type="entry name" value="Acyl_CoA_acyltransferase"/>
</dbReference>
<dbReference type="PROSITE" id="PS51186">
    <property type="entry name" value="GNAT"/>
    <property type="match status" value="1"/>
</dbReference>
<protein>
    <recommendedName>
        <fullName evidence="1">N-acetyltransferase domain-containing protein</fullName>
    </recommendedName>
</protein>
<dbReference type="PANTHER" id="PTHR43072">
    <property type="entry name" value="N-ACETYLTRANSFERASE"/>
    <property type="match status" value="1"/>
</dbReference>
<dbReference type="SUPFAM" id="SSF55729">
    <property type="entry name" value="Acyl-CoA N-acyltransferases (Nat)"/>
    <property type="match status" value="1"/>
</dbReference>
<evidence type="ECO:0000259" key="1">
    <source>
        <dbReference type="PROSITE" id="PS51186"/>
    </source>
</evidence>
<evidence type="ECO:0000313" key="2">
    <source>
        <dbReference type="EMBL" id="SFV21490.1"/>
    </source>
</evidence>
<dbReference type="EMBL" id="FPCG01000002">
    <property type="protein sequence ID" value="SFV21490.1"/>
    <property type="molecule type" value="Genomic_DNA"/>
</dbReference>
<evidence type="ECO:0000313" key="3">
    <source>
        <dbReference type="Proteomes" id="UP000198881"/>
    </source>
</evidence>
<dbReference type="AlphaFoldDB" id="A0A1I7MHY8"/>
<reference evidence="2 3" key="1">
    <citation type="submission" date="2016-10" db="EMBL/GenBank/DDBJ databases">
        <authorList>
            <person name="de Groot N.N."/>
        </authorList>
    </citation>
    <scope>NUCLEOTIDE SEQUENCE [LARGE SCALE GENOMIC DNA]</scope>
    <source>
        <strain evidence="2 3">CGMCC 1.7054</strain>
    </source>
</reference>
<organism evidence="2 3">
    <name type="scientific">Micrococcus terreus</name>
    <dbReference type="NCBI Taxonomy" id="574650"/>
    <lineage>
        <taxon>Bacteria</taxon>
        <taxon>Bacillati</taxon>
        <taxon>Actinomycetota</taxon>
        <taxon>Actinomycetes</taxon>
        <taxon>Micrococcales</taxon>
        <taxon>Micrococcaceae</taxon>
        <taxon>Micrococcus</taxon>
    </lineage>
</organism>
<dbReference type="Pfam" id="PF13312">
    <property type="entry name" value="DUF4081"/>
    <property type="match status" value="1"/>
</dbReference>
<sequence>MDRILPRGLPWSRSADDSVRRATGGLVRILTDEDTPALQALAAQDPVANCFVESLLQGGRLAGTRQSGSLFLGVDAPHGQAGPTTAGGSGGSLTAACWAGSNVVPVEADRGIGALFGQALLPLRRRFASVYGPQEAVRGIWSELSTGIQRARDVRDEQPLMVIEGEPQVPPHPEVRPTRPEEFTALLPAAAAMFEEELGFSPLLNGAVQYRLRLEELIQRGHSVVLTAPDGRIRFKADLGVVSRDCTQIQGVWVHPSERGRGLAAPAMAAVVHHARTVAPRVSLYVNAYNTPAVRTYERVGFTRVGTFSTILM</sequence>
<gene>
    <name evidence="2" type="ORF">SAMN04487966_102382</name>
</gene>
<dbReference type="Gene3D" id="3.40.630.30">
    <property type="match status" value="1"/>
</dbReference>
<dbReference type="PANTHER" id="PTHR43072:SF54">
    <property type="entry name" value="GCN5-RELATED N-ACETYLTRANSFERASE"/>
    <property type="match status" value="1"/>
</dbReference>